<accession>A0A100XG09</accession>
<reference evidence="2 3" key="1">
    <citation type="journal article" date="2016" name="Genome Announc.">
        <title>Draft Genome Sequences of Five Rapidly Growing Mycobacterium Species, M. thermoresistibile, M. fortuitum subsp. acetamidolyticum, M. canariasense, M. brisbanense, and M. novocastrense.</title>
        <authorList>
            <person name="Katahira K."/>
            <person name="Ogura Y."/>
            <person name="Gotoh Y."/>
            <person name="Hayashi T."/>
        </authorList>
    </citation>
    <scope>NUCLEOTIDE SEQUENCE [LARGE SCALE GENOMIC DNA]</scope>
    <source>
        <strain evidence="2 3">JCM6362</strain>
    </source>
</reference>
<dbReference type="Proteomes" id="UP000069654">
    <property type="component" value="Unassembled WGS sequence"/>
</dbReference>
<dbReference type="EMBL" id="BCTB01000020">
    <property type="protein sequence ID" value="GAT15837.1"/>
    <property type="molecule type" value="Genomic_DNA"/>
</dbReference>
<dbReference type="Pfam" id="PF13350">
    <property type="entry name" value="Y_phosphatase3"/>
    <property type="match status" value="1"/>
</dbReference>
<dbReference type="InterPro" id="IPR029021">
    <property type="entry name" value="Prot-tyrosine_phosphatase-like"/>
</dbReference>
<dbReference type="PANTHER" id="PTHR31126">
    <property type="entry name" value="TYROSINE-PROTEIN PHOSPHATASE"/>
    <property type="match status" value="1"/>
</dbReference>
<dbReference type="SUPFAM" id="SSF52799">
    <property type="entry name" value="(Phosphotyrosine protein) phosphatases II"/>
    <property type="match status" value="1"/>
</dbReference>
<sequence>MEVCVSAPVTIVPNFRSLGGLPTTDGRRVKEGVLYRSENLTNLDEDARKHLAALNIRSVCDLRSAGEQQKHPLVWPGENPKSIPVKTLPDARVAGTELIHELMSDPSGERLARLLRENAADMPTAFQDSMKAIFDAIIDDEALPMLVMCVAGKDRTGFVVAIILAALDVEWDAIVADYLASKDHTDKYRLHQSLMEYIEEPPAELLSADTLLDVGNRAEYLKASFDTIDREHGSFENYLVEVCGLTPERRERLKELMLE</sequence>
<evidence type="ECO:0008006" key="4">
    <source>
        <dbReference type="Google" id="ProtNLM"/>
    </source>
</evidence>
<comment type="caution">
    <text evidence="2">The sequence shown here is derived from an EMBL/GenBank/DDBJ whole genome shotgun (WGS) entry which is preliminary data.</text>
</comment>
<comment type="similarity">
    <text evidence="1">Belongs to the protein-tyrosine phosphatase family.</text>
</comment>
<evidence type="ECO:0000313" key="2">
    <source>
        <dbReference type="EMBL" id="GAT15837.1"/>
    </source>
</evidence>
<evidence type="ECO:0000256" key="1">
    <source>
        <dbReference type="ARBA" id="ARBA00009580"/>
    </source>
</evidence>
<dbReference type="STRING" id="1797.RMCT_2807"/>
<proteinExistence type="inferred from homology"/>
<dbReference type="PANTHER" id="PTHR31126:SF1">
    <property type="entry name" value="TYROSINE SPECIFIC PROTEIN PHOSPHATASES DOMAIN-CONTAINING PROTEIN"/>
    <property type="match status" value="1"/>
</dbReference>
<protein>
    <recommendedName>
        <fullName evidence="4">Protein tyrosine/serine phosphatase</fullName>
    </recommendedName>
</protein>
<reference evidence="3" key="2">
    <citation type="submission" date="2016-02" db="EMBL/GenBank/DDBJ databases">
        <title>Draft genome sequence of five rapidly growing Mycobacterium species.</title>
        <authorList>
            <person name="Katahira K."/>
            <person name="Gotou Y."/>
            <person name="Iida K."/>
            <person name="Ogura Y."/>
            <person name="Hayashi T."/>
        </authorList>
    </citation>
    <scope>NUCLEOTIDE SEQUENCE [LARGE SCALE GENOMIC DNA]</scope>
    <source>
        <strain evidence="3">JCM6362</strain>
    </source>
</reference>
<dbReference type="GO" id="GO:0004721">
    <property type="term" value="F:phosphoprotein phosphatase activity"/>
    <property type="evidence" value="ECO:0007669"/>
    <property type="project" value="InterPro"/>
</dbReference>
<dbReference type="InterPro" id="IPR026893">
    <property type="entry name" value="Tyr/Ser_Pase_IphP-type"/>
</dbReference>
<dbReference type="AlphaFoldDB" id="A0A100XG09"/>
<evidence type="ECO:0000313" key="3">
    <source>
        <dbReference type="Proteomes" id="UP000069654"/>
    </source>
</evidence>
<dbReference type="Gene3D" id="3.90.190.10">
    <property type="entry name" value="Protein tyrosine phosphatase superfamily"/>
    <property type="match status" value="1"/>
</dbReference>
<gene>
    <name evidence="2" type="ORF">RMCT_2807</name>
</gene>
<name>A0A100XG09_MYCTH</name>
<organism evidence="2 3">
    <name type="scientific">Mycolicibacterium thermoresistibile</name>
    <name type="common">Mycobacterium thermoresistibile</name>
    <dbReference type="NCBI Taxonomy" id="1797"/>
    <lineage>
        <taxon>Bacteria</taxon>
        <taxon>Bacillati</taxon>
        <taxon>Actinomycetota</taxon>
        <taxon>Actinomycetes</taxon>
        <taxon>Mycobacteriales</taxon>
        <taxon>Mycobacteriaceae</taxon>
        <taxon>Mycolicibacterium</taxon>
    </lineage>
</organism>